<keyword evidence="2 5" id="KW-0238">DNA-binding</keyword>
<dbReference type="EMBL" id="PTJD01000002">
    <property type="protein sequence ID" value="PPK97862.1"/>
    <property type="molecule type" value="Genomic_DNA"/>
</dbReference>
<keyword evidence="6" id="KW-1185">Reference proteome</keyword>
<dbReference type="PROSITE" id="PS50932">
    <property type="entry name" value="HTH_LACI_2"/>
    <property type="match status" value="1"/>
</dbReference>
<reference evidence="5 6" key="1">
    <citation type="submission" date="2018-02" db="EMBL/GenBank/DDBJ databases">
        <title>Genomic Encyclopedia of Archaeal and Bacterial Type Strains, Phase II (KMG-II): from individual species to whole genera.</title>
        <authorList>
            <person name="Goeker M."/>
        </authorList>
    </citation>
    <scope>NUCLEOTIDE SEQUENCE [LARGE SCALE GENOMIC DNA]</scope>
    <source>
        <strain evidence="5 6">DSM 22857</strain>
    </source>
</reference>
<dbReference type="SMART" id="SM00354">
    <property type="entry name" value="HTH_LACI"/>
    <property type="match status" value="1"/>
</dbReference>
<evidence type="ECO:0000259" key="4">
    <source>
        <dbReference type="PROSITE" id="PS50932"/>
    </source>
</evidence>
<dbReference type="CDD" id="cd01392">
    <property type="entry name" value="HTH_LacI"/>
    <property type="match status" value="1"/>
</dbReference>
<dbReference type="PANTHER" id="PTHR30146:SF155">
    <property type="entry name" value="ALANINE RACEMASE"/>
    <property type="match status" value="1"/>
</dbReference>
<dbReference type="SUPFAM" id="SSF53822">
    <property type="entry name" value="Periplasmic binding protein-like I"/>
    <property type="match status" value="1"/>
</dbReference>
<organism evidence="5 6">
    <name type="scientific">Kineococcus xinjiangensis</name>
    <dbReference type="NCBI Taxonomy" id="512762"/>
    <lineage>
        <taxon>Bacteria</taxon>
        <taxon>Bacillati</taxon>
        <taxon>Actinomycetota</taxon>
        <taxon>Actinomycetes</taxon>
        <taxon>Kineosporiales</taxon>
        <taxon>Kineosporiaceae</taxon>
        <taxon>Kineococcus</taxon>
    </lineage>
</organism>
<dbReference type="PANTHER" id="PTHR30146">
    <property type="entry name" value="LACI-RELATED TRANSCRIPTIONAL REPRESSOR"/>
    <property type="match status" value="1"/>
</dbReference>
<proteinExistence type="predicted"/>
<protein>
    <submittedName>
        <fullName evidence="5">DNA-binding LacI/PurR family transcriptional regulator</fullName>
    </submittedName>
</protein>
<keyword evidence="3" id="KW-0804">Transcription</keyword>
<dbReference type="InterPro" id="IPR000843">
    <property type="entry name" value="HTH_LacI"/>
</dbReference>
<evidence type="ECO:0000256" key="2">
    <source>
        <dbReference type="ARBA" id="ARBA00023125"/>
    </source>
</evidence>
<dbReference type="Pfam" id="PF13377">
    <property type="entry name" value="Peripla_BP_3"/>
    <property type="match status" value="1"/>
</dbReference>
<gene>
    <name evidence="5" type="ORF">CLV92_10212</name>
</gene>
<dbReference type="SUPFAM" id="SSF47413">
    <property type="entry name" value="lambda repressor-like DNA-binding domains"/>
    <property type="match status" value="1"/>
</dbReference>
<dbReference type="Pfam" id="PF00356">
    <property type="entry name" value="LacI"/>
    <property type="match status" value="1"/>
</dbReference>
<comment type="caution">
    <text evidence="5">The sequence shown here is derived from an EMBL/GenBank/DDBJ whole genome shotgun (WGS) entry which is preliminary data.</text>
</comment>
<evidence type="ECO:0000256" key="3">
    <source>
        <dbReference type="ARBA" id="ARBA00023163"/>
    </source>
</evidence>
<dbReference type="Gene3D" id="1.10.260.40">
    <property type="entry name" value="lambda repressor-like DNA-binding domains"/>
    <property type="match status" value="1"/>
</dbReference>
<dbReference type="GO" id="GO:0000976">
    <property type="term" value="F:transcription cis-regulatory region binding"/>
    <property type="evidence" value="ECO:0007669"/>
    <property type="project" value="TreeGrafter"/>
</dbReference>
<sequence length="338" mass="35775">MTRVTIAEIARRSGVSKGAVSYVLNNRPGVSDATRARVLKVAEELQWVPNRAARILSGSRTDTFGLVVTRTASTLGHEPFYMEFMSGLESVLSTRDCALLLQVVPSPDAAAATYSRWWSERRVDGMVIVDVRVDDPRIPRLQADGVPSVVVADPSLAGGLTCVWTDDASGIREAVQHLVDLGHRRIARVAGLPDLGHVRIRDEALAAAAAEHRIEARIVHTDFSGDDGARATHDLLTGADPVTAIVYDNDLMAVAGLSVATGLGRRVPEDVSLVAWDDSALCRVTHPRITAVGHDVAAYGAAVAGRLFGLLEGEAPAAHLAATPTLRARGSSAPPALG</sequence>
<dbReference type="Proteomes" id="UP000239485">
    <property type="component" value="Unassembled WGS sequence"/>
</dbReference>
<keyword evidence="1" id="KW-0805">Transcription regulation</keyword>
<name>A0A2S6IUB3_9ACTN</name>
<dbReference type="OrthoDB" id="3324394at2"/>
<dbReference type="CDD" id="cd06267">
    <property type="entry name" value="PBP1_LacI_sugar_binding-like"/>
    <property type="match status" value="1"/>
</dbReference>
<dbReference type="InterPro" id="IPR046335">
    <property type="entry name" value="LacI/GalR-like_sensor"/>
</dbReference>
<dbReference type="InterPro" id="IPR010982">
    <property type="entry name" value="Lambda_DNA-bd_dom_sf"/>
</dbReference>
<dbReference type="GO" id="GO:0003700">
    <property type="term" value="F:DNA-binding transcription factor activity"/>
    <property type="evidence" value="ECO:0007669"/>
    <property type="project" value="TreeGrafter"/>
</dbReference>
<dbReference type="PROSITE" id="PS00356">
    <property type="entry name" value="HTH_LACI_1"/>
    <property type="match status" value="1"/>
</dbReference>
<evidence type="ECO:0000313" key="6">
    <source>
        <dbReference type="Proteomes" id="UP000239485"/>
    </source>
</evidence>
<evidence type="ECO:0000256" key="1">
    <source>
        <dbReference type="ARBA" id="ARBA00023015"/>
    </source>
</evidence>
<dbReference type="RefSeq" id="WP_104431339.1">
    <property type="nucleotide sequence ID" value="NZ_PTJD01000002.1"/>
</dbReference>
<evidence type="ECO:0000313" key="5">
    <source>
        <dbReference type="EMBL" id="PPK97862.1"/>
    </source>
</evidence>
<dbReference type="AlphaFoldDB" id="A0A2S6IUB3"/>
<dbReference type="InterPro" id="IPR028082">
    <property type="entry name" value="Peripla_BP_I"/>
</dbReference>
<dbReference type="Gene3D" id="3.40.50.2300">
    <property type="match status" value="2"/>
</dbReference>
<feature type="domain" description="HTH lacI-type" evidence="4">
    <location>
        <begin position="4"/>
        <end position="58"/>
    </location>
</feature>
<accession>A0A2S6IUB3</accession>